<comment type="caution">
    <text evidence="2">The sequence shown here is derived from an EMBL/GenBank/DDBJ whole genome shotgun (WGS) entry which is preliminary data.</text>
</comment>
<feature type="non-terminal residue" evidence="2">
    <location>
        <position position="69"/>
    </location>
</feature>
<dbReference type="EMBL" id="JACGCM010001792">
    <property type="protein sequence ID" value="KAF6149572.1"/>
    <property type="molecule type" value="Genomic_DNA"/>
</dbReference>
<sequence>MILFEQRFYSNRKGPVRIERVLFKHKRSCSNRTGPAPKNTPRKHNGLPRTPQNYPKPPPLPHKYYNKSN</sequence>
<feature type="region of interest" description="Disordered" evidence="1">
    <location>
        <begin position="26"/>
        <end position="69"/>
    </location>
</feature>
<evidence type="ECO:0000313" key="3">
    <source>
        <dbReference type="Proteomes" id="UP000541444"/>
    </source>
</evidence>
<keyword evidence="3" id="KW-1185">Reference proteome</keyword>
<proteinExistence type="predicted"/>
<reference evidence="2 3" key="1">
    <citation type="journal article" date="2020" name="IScience">
        <title>Genome Sequencing of the Endangered Kingdonia uniflora (Circaeasteraceae, Ranunculales) Reveals Potential Mechanisms of Evolutionary Specialization.</title>
        <authorList>
            <person name="Sun Y."/>
            <person name="Deng T."/>
            <person name="Zhang A."/>
            <person name="Moore M.J."/>
            <person name="Landis J.B."/>
            <person name="Lin N."/>
            <person name="Zhang H."/>
            <person name="Zhang X."/>
            <person name="Huang J."/>
            <person name="Zhang X."/>
            <person name="Sun H."/>
            <person name="Wang H."/>
        </authorList>
    </citation>
    <scope>NUCLEOTIDE SEQUENCE [LARGE SCALE GENOMIC DNA]</scope>
    <source>
        <strain evidence="2">TB1705</strain>
        <tissue evidence="2">Leaf</tissue>
    </source>
</reference>
<evidence type="ECO:0000313" key="2">
    <source>
        <dbReference type="EMBL" id="KAF6149572.1"/>
    </source>
</evidence>
<evidence type="ECO:0000256" key="1">
    <source>
        <dbReference type="SAM" id="MobiDB-lite"/>
    </source>
</evidence>
<accession>A0A7J7M3Z2</accession>
<name>A0A7J7M3Z2_9MAGN</name>
<dbReference type="AlphaFoldDB" id="A0A7J7M3Z2"/>
<protein>
    <submittedName>
        <fullName evidence="2">Uncharacterized protein</fullName>
    </submittedName>
</protein>
<gene>
    <name evidence="2" type="ORF">GIB67_009593</name>
</gene>
<organism evidence="2 3">
    <name type="scientific">Kingdonia uniflora</name>
    <dbReference type="NCBI Taxonomy" id="39325"/>
    <lineage>
        <taxon>Eukaryota</taxon>
        <taxon>Viridiplantae</taxon>
        <taxon>Streptophyta</taxon>
        <taxon>Embryophyta</taxon>
        <taxon>Tracheophyta</taxon>
        <taxon>Spermatophyta</taxon>
        <taxon>Magnoliopsida</taxon>
        <taxon>Ranunculales</taxon>
        <taxon>Circaeasteraceae</taxon>
        <taxon>Kingdonia</taxon>
    </lineage>
</organism>
<dbReference type="Proteomes" id="UP000541444">
    <property type="component" value="Unassembled WGS sequence"/>
</dbReference>